<dbReference type="AlphaFoldDB" id="A0AB34K5H8"/>
<dbReference type="InterPro" id="IPR011993">
    <property type="entry name" value="PH-like_dom_sf"/>
</dbReference>
<dbReference type="GO" id="GO:0005681">
    <property type="term" value="C:spliceosomal complex"/>
    <property type="evidence" value="ECO:0007669"/>
    <property type="project" value="TreeGrafter"/>
</dbReference>
<protein>
    <recommendedName>
        <fullName evidence="8">Methylosome subunit pICln</fullName>
    </recommendedName>
</protein>
<evidence type="ECO:0000256" key="1">
    <source>
        <dbReference type="ARBA" id="ARBA00004123"/>
    </source>
</evidence>
<dbReference type="Pfam" id="PF03517">
    <property type="entry name" value="Voldacs"/>
    <property type="match status" value="1"/>
</dbReference>
<dbReference type="GO" id="GO:0034715">
    <property type="term" value="C:pICln-Sm protein complex"/>
    <property type="evidence" value="ECO:0007669"/>
    <property type="project" value="TreeGrafter"/>
</dbReference>
<evidence type="ECO:0000256" key="5">
    <source>
        <dbReference type="SAM" id="MobiDB-lite"/>
    </source>
</evidence>
<dbReference type="GO" id="GO:0045292">
    <property type="term" value="P:mRNA cis splicing, via spliceosome"/>
    <property type="evidence" value="ECO:0007669"/>
    <property type="project" value="TreeGrafter"/>
</dbReference>
<evidence type="ECO:0008006" key="8">
    <source>
        <dbReference type="Google" id="ProtNLM"/>
    </source>
</evidence>
<organism evidence="6 7">
    <name type="scientific">Prymnesium parvum</name>
    <name type="common">Toxic golden alga</name>
    <dbReference type="NCBI Taxonomy" id="97485"/>
    <lineage>
        <taxon>Eukaryota</taxon>
        <taxon>Haptista</taxon>
        <taxon>Haptophyta</taxon>
        <taxon>Prymnesiophyceae</taxon>
        <taxon>Prymnesiales</taxon>
        <taxon>Prymnesiaceae</taxon>
        <taxon>Prymnesium</taxon>
    </lineage>
</organism>
<evidence type="ECO:0000313" key="6">
    <source>
        <dbReference type="EMBL" id="KAL1528437.1"/>
    </source>
</evidence>
<sequence length="260" mass="27601">MRVAEGAQGAEVAMEEDEEVTLKERVAVYTQREAPDATGILMVTTQRVIWVPEGDAVGSSAFSLYYPAIVMHAISRDTSDFPSACIYMQLDGEQRFGGIATGANGAESAGVPMDTGSAVGEVNSHTSGNDDDDENNDDEGEADGNEAHEVRLVPVDVDESSGGLDGALERLFKALSEGAALNPDEDPSDEEDDAGFDMSGFYTAESFAEDGQPQALSMEDATPEQLAMLERYGAMLEASANVDGRFDDPEEDEPPARNGV</sequence>
<comment type="subcellular location">
    <subcellularLocation>
        <location evidence="2">Cytoplasm</location>
    </subcellularLocation>
    <subcellularLocation>
        <location evidence="1">Nucleus</location>
    </subcellularLocation>
</comment>
<proteinExistence type="predicted"/>
<dbReference type="PANTHER" id="PTHR21399:SF0">
    <property type="entry name" value="METHYLOSOME SUBUNIT PICLN"/>
    <property type="match status" value="1"/>
</dbReference>
<feature type="region of interest" description="Disordered" evidence="5">
    <location>
        <begin position="101"/>
        <end position="150"/>
    </location>
</feature>
<dbReference type="Gene3D" id="2.30.29.30">
    <property type="entry name" value="Pleckstrin-homology domain (PH domain)/Phosphotyrosine-binding domain (PTB)"/>
    <property type="match status" value="1"/>
</dbReference>
<dbReference type="Proteomes" id="UP001515480">
    <property type="component" value="Unassembled WGS sequence"/>
</dbReference>
<name>A0AB34K5H8_PRYPA</name>
<keyword evidence="4" id="KW-0539">Nucleus</keyword>
<reference evidence="6 7" key="1">
    <citation type="journal article" date="2024" name="Science">
        <title>Giant polyketide synthase enzymes in the biosynthesis of giant marine polyether toxins.</title>
        <authorList>
            <person name="Fallon T.R."/>
            <person name="Shende V.V."/>
            <person name="Wierzbicki I.H."/>
            <person name="Pendleton A.L."/>
            <person name="Watervoot N.F."/>
            <person name="Auber R.P."/>
            <person name="Gonzalez D.J."/>
            <person name="Wisecaver J.H."/>
            <person name="Moore B.S."/>
        </authorList>
    </citation>
    <scope>NUCLEOTIDE SEQUENCE [LARGE SCALE GENOMIC DNA]</scope>
    <source>
        <strain evidence="6 7">12B1</strain>
    </source>
</reference>
<evidence type="ECO:0000313" key="7">
    <source>
        <dbReference type="Proteomes" id="UP001515480"/>
    </source>
</evidence>
<dbReference type="GO" id="GO:0005829">
    <property type="term" value="C:cytosol"/>
    <property type="evidence" value="ECO:0007669"/>
    <property type="project" value="TreeGrafter"/>
</dbReference>
<gene>
    <name evidence="6" type="ORF">AB1Y20_009784</name>
</gene>
<keyword evidence="7" id="KW-1185">Reference proteome</keyword>
<feature type="region of interest" description="Disordered" evidence="5">
    <location>
        <begin position="240"/>
        <end position="260"/>
    </location>
</feature>
<accession>A0AB34K5H8</accession>
<dbReference type="InterPro" id="IPR039924">
    <property type="entry name" value="ICln/Lot5/Saf5"/>
</dbReference>
<evidence type="ECO:0000256" key="2">
    <source>
        <dbReference type="ARBA" id="ARBA00004496"/>
    </source>
</evidence>
<dbReference type="PANTHER" id="PTHR21399">
    <property type="entry name" value="CHLORIDE CONDUCTANCE REGULATORY PROTEIN ICLN"/>
    <property type="match status" value="1"/>
</dbReference>
<keyword evidence="3" id="KW-0963">Cytoplasm</keyword>
<evidence type="ECO:0000256" key="4">
    <source>
        <dbReference type="ARBA" id="ARBA00023242"/>
    </source>
</evidence>
<dbReference type="GO" id="GO:0000387">
    <property type="term" value="P:spliceosomal snRNP assembly"/>
    <property type="evidence" value="ECO:0007669"/>
    <property type="project" value="TreeGrafter"/>
</dbReference>
<feature type="compositionally biased region" description="Acidic residues" evidence="5">
    <location>
        <begin position="129"/>
        <end position="144"/>
    </location>
</feature>
<dbReference type="EMBL" id="JBGBPQ010000002">
    <property type="protein sequence ID" value="KAL1528437.1"/>
    <property type="molecule type" value="Genomic_DNA"/>
</dbReference>
<comment type="caution">
    <text evidence="6">The sequence shown here is derived from an EMBL/GenBank/DDBJ whole genome shotgun (WGS) entry which is preliminary data.</text>
</comment>
<evidence type="ECO:0000256" key="3">
    <source>
        <dbReference type="ARBA" id="ARBA00022490"/>
    </source>
</evidence>